<dbReference type="Proteomes" id="UP001178507">
    <property type="component" value="Unassembled WGS sequence"/>
</dbReference>
<feature type="compositionally biased region" description="Polar residues" evidence="2">
    <location>
        <begin position="42"/>
        <end position="55"/>
    </location>
</feature>
<feature type="coiled-coil region" evidence="1">
    <location>
        <begin position="204"/>
        <end position="238"/>
    </location>
</feature>
<organism evidence="3 4">
    <name type="scientific">Effrenium voratum</name>
    <dbReference type="NCBI Taxonomy" id="2562239"/>
    <lineage>
        <taxon>Eukaryota</taxon>
        <taxon>Sar</taxon>
        <taxon>Alveolata</taxon>
        <taxon>Dinophyceae</taxon>
        <taxon>Suessiales</taxon>
        <taxon>Symbiodiniaceae</taxon>
        <taxon>Effrenium</taxon>
    </lineage>
</organism>
<evidence type="ECO:0000313" key="4">
    <source>
        <dbReference type="Proteomes" id="UP001178507"/>
    </source>
</evidence>
<keyword evidence="4" id="KW-1185">Reference proteome</keyword>
<dbReference type="EMBL" id="CAUJNA010003494">
    <property type="protein sequence ID" value="CAJ1403381.1"/>
    <property type="molecule type" value="Genomic_DNA"/>
</dbReference>
<feature type="coiled-coil region" evidence="1">
    <location>
        <begin position="382"/>
        <end position="409"/>
    </location>
</feature>
<evidence type="ECO:0000313" key="3">
    <source>
        <dbReference type="EMBL" id="CAJ1403381.1"/>
    </source>
</evidence>
<feature type="compositionally biased region" description="Polar residues" evidence="2">
    <location>
        <begin position="153"/>
        <end position="175"/>
    </location>
</feature>
<protein>
    <submittedName>
        <fullName evidence="3">Uncharacterized protein</fullName>
    </submittedName>
</protein>
<evidence type="ECO:0000256" key="2">
    <source>
        <dbReference type="SAM" id="MobiDB-lite"/>
    </source>
</evidence>
<gene>
    <name evidence="3" type="ORF">EVOR1521_LOCUS26063</name>
</gene>
<feature type="region of interest" description="Disordered" evidence="2">
    <location>
        <begin position="615"/>
        <end position="640"/>
    </location>
</feature>
<feature type="coiled-coil region" evidence="1">
    <location>
        <begin position="284"/>
        <end position="311"/>
    </location>
</feature>
<feature type="region of interest" description="Disordered" evidence="2">
    <location>
        <begin position="1"/>
        <end position="204"/>
    </location>
</feature>
<accession>A0AA36JE59</accession>
<comment type="caution">
    <text evidence="3">The sequence shown here is derived from an EMBL/GenBank/DDBJ whole genome shotgun (WGS) entry which is preliminary data.</text>
</comment>
<keyword evidence="1" id="KW-0175">Coiled coil</keyword>
<feature type="compositionally biased region" description="Polar residues" evidence="2">
    <location>
        <begin position="66"/>
        <end position="76"/>
    </location>
</feature>
<proteinExistence type="predicted"/>
<reference evidence="3" key="1">
    <citation type="submission" date="2023-08" db="EMBL/GenBank/DDBJ databases">
        <authorList>
            <person name="Chen Y."/>
            <person name="Shah S."/>
            <person name="Dougan E. K."/>
            <person name="Thang M."/>
            <person name="Chan C."/>
        </authorList>
    </citation>
    <scope>NUCLEOTIDE SEQUENCE</scope>
</reference>
<name>A0AA36JE59_9DINO</name>
<sequence length="786" mass="86857">MHPGHVRPLQGDQPRSIHMQPGPGVQRFPSRSQMGRPGMSHHASSAPATRLSSPTGAILGHWEGSPGQTPKTTQRQRPMMSHAGPAGSPDPRHSYGSLGPMTSGGRSPSPGTVQGQQPRGSCAAPRPDRLGVVEEDKQGYPTPRGASCDHHAASTQSTAAPPQGRLSTARSPSVQNRDRGAPGSTALREASASTRTPKPEDGRLQFLESELASFTSKIEEMRAAAENLQEEVRTARAPSSAPTTTGQGVYASSVNSDFSSASGQLMETLKSLVQEEYGRPAQTSNDLVQEIRQLRQELRVEAEARKQLNVKMETMFLDEKKQRDEALRQMVHQREDADAKLEQRWHNTLKEESSLRRAVESHLEARLIALQRELRLEAGAASASAQQAISELSQLRDGLRQEMDAQKLEFGHASADLARLVEQLRSRSGDLPDISDNLVRAEVRRQLAERPLVQSNAGAGLEQALASRVEHLERALENEATSRQEESSKLLSTLHELVGELRKHQAEELGEFEQRLRSKLDTARVEEEQARNTALAKETKDREDTCCLMLKSLEEKIASETKRLEQLCAGPDARSHERELRASLESTVTRFVEKTSKELLTTRQDLLELREEMQEVSRSKTGSDGAAMRVGSSPQNGGDLERLMDGQTKLWASMDQVRGDLREESANRKQEIQRLRELTGPGGSLEVEELRVQLAHERIAREQGDDKCMENLRDLLHEEEKKRSRDLQSLELRFGRQDNAGARVFAEQPRPATTANAGPGVVAVSDRRAQTITTMRPGFKPPSFSA</sequence>
<feature type="compositionally biased region" description="Basic and acidic residues" evidence="2">
    <location>
        <begin position="126"/>
        <end position="138"/>
    </location>
</feature>
<feature type="compositionally biased region" description="Polar residues" evidence="2">
    <location>
        <begin position="104"/>
        <end position="119"/>
    </location>
</feature>
<dbReference type="AlphaFoldDB" id="A0AA36JE59"/>
<evidence type="ECO:0000256" key="1">
    <source>
        <dbReference type="SAM" id="Coils"/>
    </source>
</evidence>